<feature type="non-terminal residue" evidence="1">
    <location>
        <position position="1"/>
    </location>
</feature>
<dbReference type="Pfam" id="PF13181">
    <property type="entry name" value="TPR_8"/>
    <property type="match status" value="1"/>
</dbReference>
<dbReference type="PROSITE" id="PS50005">
    <property type="entry name" value="TPR"/>
    <property type="match status" value="1"/>
</dbReference>
<sequence>IIIFTLLQTAYNKLLLLVALVLLCAGCSRKNDSFLSRNYHAVSAKYNTLYNGEVAFKEGRGALIDSYRDNFWEILPIEQLEQFDEISLPGEAKNPNFERAEEKAVKAIQKHSMEINGEERNPKIDEAFMLLGKARYYDQRFVRALESFNYILSFYPASNNIAQAKIWKAKTNIRLSNDVVALENLHKLLEEEQELKDQDYADASAMLAQGYININRKDSALVYIDKAATLTRKNEERGRYLFIEGQIYDAIGEAGLANETYTKVIDLNRKSPRRYMINAYIARARNFDYEHEDRVAFLEMLQELAENRENRPFLDRIYNQLGEYYLNIEETDTAIAYYNRSLRTPGEDKYLKSRDYLTLGNISFDSAYYQQAGAYYDSTLVNLNDRTRESRDINKKRENLTDVI</sequence>
<reference evidence="1" key="1">
    <citation type="journal article" date="2015" name="Nature">
        <title>Complex archaea that bridge the gap between prokaryotes and eukaryotes.</title>
        <authorList>
            <person name="Spang A."/>
            <person name="Saw J.H."/>
            <person name="Jorgensen S.L."/>
            <person name="Zaremba-Niedzwiedzka K."/>
            <person name="Martijn J."/>
            <person name="Lind A.E."/>
            <person name="van Eijk R."/>
            <person name="Schleper C."/>
            <person name="Guy L."/>
            <person name="Ettema T.J."/>
        </authorList>
    </citation>
    <scope>NUCLEOTIDE SEQUENCE</scope>
</reference>
<dbReference type="AlphaFoldDB" id="A0A0F8YH46"/>
<gene>
    <name evidence="1" type="ORF">LCGC14_2820140</name>
</gene>
<dbReference type="SMART" id="SM00028">
    <property type="entry name" value="TPR"/>
    <property type="match status" value="4"/>
</dbReference>
<comment type="caution">
    <text evidence="1">The sequence shown here is derived from an EMBL/GenBank/DDBJ whole genome shotgun (WGS) entry which is preliminary data.</text>
</comment>
<dbReference type="Gene3D" id="1.25.40.10">
    <property type="entry name" value="Tetratricopeptide repeat domain"/>
    <property type="match status" value="2"/>
</dbReference>
<name>A0A0F8YH46_9ZZZZ</name>
<dbReference type="InterPro" id="IPR011990">
    <property type="entry name" value="TPR-like_helical_dom_sf"/>
</dbReference>
<accession>A0A0F8YH46</accession>
<proteinExistence type="predicted"/>
<feature type="non-terminal residue" evidence="1">
    <location>
        <position position="404"/>
    </location>
</feature>
<dbReference type="InterPro" id="IPR019734">
    <property type="entry name" value="TPR_rpt"/>
</dbReference>
<protein>
    <submittedName>
        <fullName evidence="1">Uncharacterized protein</fullName>
    </submittedName>
</protein>
<dbReference type="SUPFAM" id="SSF48452">
    <property type="entry name" value="TPR-like"/>
    <property type="match status" value="1"/>
</dbReference>
<dbReference type="EMBL" id="LAZR01053426">
    <property type="protein sequence ID" value="KKK80773.1"/>
    <property type="molecule type" value="Genomic_DNA"/>
</dbReference>
<organism evidence="1">
    <name type="scientific">marine sediment metagenome</name>
    <dbReference type="NCBI Taxonomy" id="412755"/>
    <lineage>
        <taxon>unclassified sequences</taxon>
        <taxon>metagenomes</taxon>
        <taxon>ecological metagenomes</taxon>
    </lineage>
</organism>
<evidence type="ECO:0000313" key="1">
    <source>
        <dbReference type="EMBL" id="KKK80773.1"/>
    </source>
</evidence>